<evidence type="ECO:0000313" key="3">
    <source>
        <dbReference type="Proteomes" id="UP000799438"/>
    </source>
</evidence>
<evidence type="ECO:0000256" key="1">
    <source>
        <dbReference type="SAM" id="MobiDB-lite"/>
    </source>
</evidence>
<organism evidence="2 3">
    <name type="scientific">Aplosporella prunicola CBS 121167</name>
    <dbReference type="NCBI Taxonomy" id="1176127"/>
    <lineage>
        <taxon>Eukaryota</taxon>
        <taxon>Fungi</taxon>
        <taxon>Dikarya</taxon>
        <taxon>Ascomycota</taxon>
        <taxon>Pezizomycotina</taxon>
        <taxon>Dothideomycetes</taxon>
        <taxon>Dothideomycetes incertae sedis</taxon>
        <taxon>Botryosphaeriales</taxon>
        <taxon>Aplosporellaceae</taxon>
        <taxon>Aplosporella</taxon>
    </lineage>
</organism>
<name>A0A6A6BPB2_9PEZI</name>
<dbReference type="PANTHER" id="PTHR32387:SF0">
    <property type="entry name" value="PROTEIN NO VEIN"/>
    <property type="match status" value="1"/>
</dbReference>
<feature type="compositionally biased region" description="Basic and acidic residues" evidence="1">
    <location>
        <begin position="1187"/>
        <end position="1197"/>
    </location>
</feature>
<dbReference type="InterPro" id="IPR018247">
    <property type="entry name" value="EF_Hand_1_Ca_BS"/>
</dbReference>
<feature type="region of interest" description="Disordered" evidence="1">
    <location>
        <begin position="1173"/>
        <end position="1270"/>
    </location>
</feature>
<sequence>MAPHNVSVGEAREHIASIRRARGLDTNSENNMNAEDLHAALAMYAISLKPSLEKRLIGSRLSEQLYQKPTRFIMELIRNADDNEYGNKVPRLTITLRDRQLIIECNEVGFSKRNVEAICRINHSTKGKNKDTDGYVGEKGIGFKSVFKVADVVWISSGNYSFKFDKRAVLGMATPIWESFPHPTKPGYTHFCLQLCDETDVDGIREELLALQPSLLLFLRRLRQLTVNVPSLGKKLTLTSSEARNSSFYERSLSRDRTTIRYLVQEHVVDDMPLEERRPGISNTKILLAFPMSEANEPLLEEQEVFAFLPIRSYGFKFLIQAYFLLVASREDIDRSKKWNNRLLAGIVDAFVQAVGSFHGTHLRYLWPRFLPQSIHPGSFLRIVEQRTLDKLGQLPILESENGTLAEPETIRYVPEGFRDEEGELMLPGSKYSPLSHRYSNSDIPHITRLGVESLRCGEFLNELKNMVNFQEKQFQNKPEKWHNSLAKTLVTELSWDNPRQLPLLRLIPLENGLWSAAKNEVIFFQNDKAEITIPPGLEVKVASVGACRNPFRRNLFVKLGFRVCDTKQICQAILEKHASLIRSVRTLASVPSLDEAVKQVYFLYSSQRLGQAPRIQENSIQFHAENNTLHYGSNLYLSENEICPLKKFLGGFPQGTNFLSSSYLEQVPSLERKSWFKWLRDTFGMSSIPRLANRKNAFASISLTPQFEHIIATCASQEVLTLVRDHWNDYAPEFKYSEITSKLESMKVACKGGSTRPLRETYLPTKHLLSKVPPGHAIPFLDIETPEETSWLKFSRFGVRTTDNVSFYLSCLQGLRTVSGPLELRRVVDIYERIQVRLLDYDQLAQKEFRSERLIYLPPKKGSSNVGSWAKSTECRWDTPACINTLFKSYLEIPNADIHDVINELKGIKPIPKEVQYVRSLFTELNTMLKTCKLNLADVSCLKSLKIFPVKRPGDSSSILVSGLEDWFVADRSYFRASFDAALMLLDFPPEAAEAMAPLFKFLGLGHKILSGAAAQEVRYIGDITLDEAHTTYLRSKAEHLIRLTPVSQKNLVTVQLAGMRVYAATNVTLERHVKSQINHGSAKPQTVYGKPEEGRVVFELNSGKADEKASYQNQDLSIFIAVEDLKDETFPPYQLADEFIKLFCIENSGYKALVPHVISTKDPTRTYEMLERHEVDSIQATPTVSEDKGPDKEDVVNSNPKPQRDRVSPKTNSNDRSNRLSGTQSSIHAQTFGQLHSRPRSQRGTDSLTISSSVQVRTEGNEEDKRTGFEGEKFMYQLLKNWDDSLTPSVWTSHFRERDGHAPFSEDSNSADFTICAEDKLKKRLVAEIAEQLSTGTAERLVASSDSATFHIEVKGTKGPCELEFFLSDLQWKMAREYTCRGDGTVPEDIYILVRVFNIDSTPQYRFYVDPWNMYMQGELSLRPQGEYIVSIEE</sequence>
<gene>
    <name evidence="2" type="ORF">K452DRAFT_343652</name>
</gene>
<feature type="compositionally biased region" description="Basic and acidic residues" evidence="1">
    <location>
        <begin position="1261"/>
        <end position="1270"/>
    </location>
</feature>
<dbReference type="GeneID" id="54302917"/>
<dbReference type="RefSeq" id="XP_033400817.1">
    <property type="nucleotide sequence ID" value="XM_033545411.1"/>
</dbReference>
<dbReference type="EMBL" id="ML995478">
    <property type="protein sequence ID" value="KAF2145105.1"/>
    <property type="molecule type" value="Genomic_DNA"/>
</dbReference>
<dbReference type="OrthoDB" id="1262810at2759"/>
<dbReference type="InterPro" id="IPR036890">
    <property type="entry name" value="HATPase_C_sf"/>
</dbReference>
<feature type="compositionally biased region" description="Polar residues" evidence="1">
    <location>
        <begin position="1211"/>
        <end position="1236"/>
    </location>
</feature>
<dbReference type="NCBIfam" id="NF047352">
    <property type="entry name" value="P_loop_sacsin"/>
    <property type="match status" value="1"/>
</dbReference>
<protein>
    <recommendedName>
        <fullName evidence="4">Protein NO VEIN C-terminal domain-containing protein</fullName>
    </recommendedName>
</protein>
<reference evidence="2" key="1">
    <citation type="journal article" date="2020" name="Stud. Mycol.">
        <title>101 Dothideomycetes genomes: a test case for predicting lifestyles and emergence of pathogens.</title>
        <authorList>
            <person name="Haridas S."/>
            <person name="Albert R."/>
            <person name="Binder M."/>
            <person name="Bloem J."/>
            <person name="Labutti K."/>
            <person name="Salamov A."/>
            <person name="Andreopoulos B."/>
            <person name="Baker S."/>
            <person name="Barry K."/>
            <person name="Bills G."/>
            <person name="Bluhm B."/>
            <person name="Cannon C."/>
            <person name="Castanera R."/>
            <person name="Culley D."/>
            <person name="Daum C."/>
            <person name="Ezra D."/>
            <person name="Gonzalez J."/>
            <person name="Henrissat B."/>
            <person name="Kuo A."/>
            <person name="Liang C."/>
            <person name="Lipzen A."/>
            <person name="Lutzoni F."/>
            <person name="Magnuson J."/>
            <person name="Mondo S."/>
            <person name="Nolan M."/>
            <person name="Ohm R."/>
            <person name="Pangilinan J."/>
            <person name="Park H.-J."/>
            <person name="Ramirez L."/>
            <person name="Alfaro M."/>
            <person name="Sun H."/>
            <person name="Tritt A."/>
            <person name="Yoshinaga Y."/>
            <person name="Zwiers L.-H."/>
            <person name="Turgeon B."/>
            <person name="Goodwin S."/>
            <person name="Spatafora J."/>
            <person name="Crous P."/>
            <person name="Grigoriev I."/>
        </authorList>
    </citation>
    <scope>NUCLEOTIDE SEQUENCE</scope>
    <source>
        <strain evidence="2">CBS 121167</strain>
    </source>
</reference>
<accession>A0A6A6BPB2</accession>
<dbReference type="PROSITE" id="PS00018">
    <property type="entry name" value="EF_HAND_1"/>
    <property type="match status" value="1"/>
</dbReference>
<evidence type="ECO:0008006" key="4">
    <source>
        <dbReference type="Google" id="ProtNLM"/>
    </source>
</evidence>
<dbReference type="Proteomes" id="UP000799438">
    <property type="component" value="Unassembled WGS sequence"/>
</dbReference>
<dbReference type="InterPro" id="IPR052957">
    <property type="entry name" value="Auxin_embryo_med"/>
</dbReference>
<dbReference type="Gene3D" id="3.30.565.10">
    <property type="entry name" value="Histidine kinase-like ATPase, C-terminal domain"/>
    <property type="match status" value="1"/>
</dbReference>
<proteinExistence type="predicted"/>
<evidence type="ECO:0000313" key="2">
    <source>
        <dbReference type="EMBL" id="KAF2145105.1"/>
    </source>
</evidence>
<dbReference type="PANTHER" id="PTHR32387">
    <property type="entry name" value="WU:FJ29H11"/>
    <property type="match status" value="1"/>
</dbReference>
<dbReference type="SUPFAM" id="SSF55874">
    <property type="entry name" value="ATPase domain of HSP90 chaperone/DNA topoisomerase II/histidine kinase"/>
    <property type="match status" value="1"/>
</dbReference>
<feature type="compositionally biased region" description="Polar residues" evidence="1">
    <location>
        <begin position="1244"/>
        <end position="1260"/>
    </location>
</feature>
<keyword evidence="3" id="KW-1185">Reference proteome</keyword>